<dbReference type="InterPro" id="IPR029063">
    <property type="entry name" value="SAM-dependent_MTases_sf"/>
</dbReference>
<comment type="caution">
    <text evidence="8">The sequence shown here is derived from an EMBL/GenBank/DDBJ whole genome shotgun (WGS) entry which is preliminary data.</text>
</comment>
<dbReference type="AlphaFoldDB" id="A0AB34KYF4"/>
<dbReference type="RefSeq" id="XP_069233037.1">
    <property type="nucleotide sequence ID" value="XM_069369921.1"/>
</dbReference>
<evidence type="ECO:0000259" key="7">
    <source>
        <dbReference type="PROSITE" id="PS51515"/>
    </source>
</evidence>
<accession>A0AB34KYF4</accession>
<dbReference type="SUPFAM" id="SSF53335">
    <property type="entry name" value="S-adenosyl-L-methionine-dependent methyltransferases"/>
    <property type="match status" value="1"/>
</dbReference>
<feature type="domain" description="Bin3-type SAM" evidence="7">
    <location>
        <begin position="52"/>
        <end position="250"/>
    </location>
</feature>
<dbReference type="GO" id="GO:0008173">
    <property type="term" value="F:RNA methyltransferase activity"/>
    <property type="evidence" value="ECO:0007669"/>
    <property type="project" value="UniProtKB-UniRule"/>
</dbReference>
<dbReference type="Gene3D" id="3.40.50.150">
    <property type="entry name" value="Vaccinia Virus protein VP39"/>
    <property type="match status" value="1"/>
</dbReference>
<evidence type="ECO:0000313" key="8">
    <source>
        <dbReference type="EMBL" id="KAL1589932.1"/>
    </source>
</evidence>
<dbReference type="GO" id="GO:0008171">
    <property type="term" value="F:O-methyltransferase activity"/>
    <property type="evidence" value="ECO:0007669"/>
    <property type="project" value="UniProtKB-UniRule"/>
</dbReference>
<dbReference type="Proteomes" id="UP000803884">
    <property type="component" value="Unassembled WGS sequence"/>
</dbReference>
<dbReference type="PANTHER" id="PTHR12315">
    <property type="entry name" value="BICOID-INTERACTING PROTEIN RELATED"/>
    <property type="match status" value="1"/>
</dbReference>
<keyword evidence="2 6" id="KW-0489">Methyltransferase</keyword>
<dbReference type="InterPro" id="IPR007848">
    <property type="entry name" value="Small_mtfrase_dom"/>
</dbReference>
<dbReference type="EMBL" id="JAAQHG020000003">
    <property type="protein sequence ID" value="KAL1589932.1"/>
    <property type="molecule type" value="Genomic_DNA"/>
</dbReference>
<evidence type="ECO:0000256" key="6">
    <source>
        <dbReference type="RuleBase" id="RU367087"/>
    </source>
</evidence>
<dbReference type="PANTHER" id="PTHR12315:SF0">
    <property type="entry name" value="7SK SNRNA METHYLPHOSPHATE CAPPING ENZYME"/>
    <property type="match status" value="1"/>
</dbReference>
<dbReference type="CDD" id="cd02440">
    <property type="entry name" value="AdoMet_MTases"/>
    <property type="match status" value="1"/>
</dbReference>
<dbReference type="InterPro" id="IPR010675">
    <property type="entry name" value="Bin3_C"/>
</dbReference>
<evidence type="ECO:0000256" key="2">
    <source>
        <dbReference type="ARBA" id="ARBA00022603"/>
    </source>
</evidence>
<dbReference type="Pfam" id="PF06859">
    <property type="entry name" value="Bin3"/>
    <property type="match status" value="1"/>
</dbReference>
<keyword evidence="9" id="KW-1185">Reference proteome</keyword>
<evidence type="ECO:0000256" key="3">
    <source>
        <dbReference type="ARBA" id="ARBA00022679"/>
    </source>
</evidence>
<evidence type="ECO:0000256" key="4">
    <source>
        <dbReference type="ARBA" id="ARBA00022691"/>
    </source>
</evidence>
<dbReference type="GO" id="GO:0017069">
    <property type="term" value="F:snRNA binding"/>
    <property type="evidence" value="ECO:0007669"/>
    <property type="project" value="TreeGrafter"/>
</dbReference>
<dbReference type="PROSITE" id="PS51515">
    <property type="entry name" value="BIN3_SAM"/>
    <property type="match status" value="1"/>
</dbReference>
<dbReference type="InterPro" id="IPR024160">
    <property type="entry name" value="BIN3_SAM-bd_dom"/>
</dbReference>
<dbReference type="GO" id="GO:0040031">
    <property type="term" value="P:snRNA modification"/>
    <property type="evidence" value="ECO:0007669"/>
    <property type="project" value="TreeGrafter"/>
</dbReference>
<dbReference type="GeneID" id="96002759"/>
<dbReference type="GO" id="GO:0032259">
    <property type="term" value="P:methylation"/>
    <property type="evidence" value="ECO:0007669"/>
    <property type="project" value="UniProtKB-KW"/>
</dbReference>
<keyword evidence="3 6" id="KW-0808">Transferase</keyword>
<evidence type="ECO:0000256" key="5">
    <source>
        <dbReference type="PROSITE-ProRule" id="PRU00848"/>
    </source>
</evidence>
<organism evidence="8 9">
    <name type="scientific">Cladosporium halotolerans</name>
    <dbReference type="NCBI Taxonomy" id="1052096"/>
    <lineage>
        <taxon>Eukaryota</taxon>
        <taxon>Fungi</taxon>
        <taxon>Dikarya</taxon>
        <taxon>Ascomycota</taxon>
        <taxon>Pezizomycotina</taxon>
        <taxon>Dothideomycetes</taxon>
        <taxon>Dothideomycetidae</taxon>
        <taxon>Cladosporiales</taxon>
        <taxon>Cladosporiaceae</taxon>
        <taxon>Cladosporium</taxon>
    </lineage>
</organism>
<name>A0AB34KYF4_9PEZI</name>
<reference evidence="8 9" key="1">
    <citation type="journal article" date="2020" name="Microbiol. Resour. Announc.">
        <title>Draft Genome Sequence of a Cladosporium Species Isolated from the Mesophotic Ascidian Didemnum maculosum.</title>
        <authorList>
            <person name="Gioti A."/>
            <person name="Siaperas R."/>
            <person name="Nikolaivits E."/>
            <person name="Le Goff G."/>
            <person name="Ouazzani J."/>
            <person name="Kotoulas G."/>
            <person name="Topakas E."/>
        </authorList>
    </citation>
    <scope>NUCLEOTIDE SEQUENCE [LARGE SCALE GENOMIC DNA]</scope>
    <source>
        <strain evidence="8 9">TM138-S3</strain>
    </source>
</reference>
<protein>
    <recommendedName>
        <fullName evidence="6">RNA methyltransferase</fullName>
        <ecNumber evidence="6">2.1.1.-</ecNumber>
    </recommendedName>
</protein>
<gene>
    <name evidence="8" type="ORF">WHR41_01315</name>
</gene>
<proteinExistence type="inferred from homology"/>
<evidence type="ECO:0000256" key="1">
    <source>
        <dbReference type="ARBA" id="ARBA00008361"/>
    </source>
</evidence>
<evidence type="ECO:0000313" key="9">
    <source>
        <dbReference type="Proteomes" id="UP000803884"/>
    </source>
</evidence>
<dbReference type="Pfam" id="PF05175">
    <property type="entry name" value="MTS"/>
    <property type="match status" value="1"/>
</dbReference>
<sequence>MSTLDSQAEGLRTSEDSISVLTQNQRNKQNHEAHRFGNYKSYYSFRSELIPDPRLTQLASFVKGKGRVLDLGCNAGKLTLELSTHFGVSQVVGVDIDAGLVASAREAKQTALAAGQGVGNVTFEEFDFANTWPFQGDAAGQWDVVLLLSVVKWVHLNNSDAILTTLFERLLEVVAPGGFLVLEPQDWANYRRAAKKCPSLKANFKNLELQPPFTKALAGLGWEQVDGWERDEIGFERSVRVWKKPEAKGE</sequence>
<dbReference type="EC" id="2.1.1.-" evidence="6"/>
<keyword evidence="4 5" id="KW-0949">S-adenosyl-L-methionine</keyword>
<comment type="similarity">
    <text evidence="1 6">Belongs to the methyltransferase superfamily.</text>
</comment>
<dbReference type="InterPro" id="IPR039772">
    <property type="entry name" value="Bin3-like"/>
</dbReference>